<sequence length="468" mass="49217">MTRDVIALTPTMPDPKTVLAGLFAGGPDLEVRTVADGAVVQLCTPDGRTLVSVEAPFLVHTLGEAQRLLGREVRLPDVPFWWTEARASTAYEEAERLAGSFAGRVATVLGGTVWPPEAAHTDVVSVATDESGEAQAATPPAVDALTDDTAVVIQDRAVVAMTSWLSDALRRATADGRALTIVTPPHTTLTLPTRIALQGHPNRWVVQGPGAGYYDGLSGAELHWQGTAFAPVLDADGGTRVADSFKPVPNTGERQLIIYLRTRHDADEGLVLGGALEAAFRRLTGAPPAGWGTAEPISLPWSTRQLTGLARSRAPRPTWLLTVGGTECPALATTGVTRTTAGVEEEITLTLGYGADEPVPLDAVQPLAETLAVGHGLMSMLTSLRAARRDLTVPPRFEPPPVPAAFTLGPDAVRDIGLAHAGRPPMNISPVSLGPAAAPALHYPLGDGSDYSGWEHLEKLMSHLEAGK</sequence>
<proteinExistence type="predicted"/>
<protein>
    <submittedName>
        <fullName evidence="1">Uncharacterized protein</fullName>
    </submittedName>
</protein>
<evidence type="ECO:0000313" key="2">
    <source>
        <dbReference type="Proteomes" id="UP000483802"/>
    </source>
</evidence>
<keyword evidence="2" id="KW-1185">Reference proteome</keyword>
<comment type="caution">
    <text evidence="1">The sequence shown here is derived from an EMBL/GenBank/DDBJ whole genome shotgun (WGS) entry which is preliminary data.</text>
</comment>
<dbReference type="Pfam" id="PF19674">
    <property type="entry name" value="DUF6177"/>
    <property type="match status" value="1"/>
</dbReference>
<dbReference type="EMBL" id="WPNZ01000001">
    <property type="protein sequence ID" value="MVO83407.1"/>
    <property type="molecule type" value="Genomic_DNA"/>
</dbReference>
<name>A0A6L6WP23_9ACTN</name>
<dbReference type="InterPro" id="IPR046175">
    <property type="entry name" value="DUF6177"/>
</dbReference>
<evidence type="ECO:0000313" key="1">
    <source>
        <dbReference type="EMBL" id="MVO83407.1"/>
    </source>
</evidence>
<dbReference type="RefSeq" id="WP_343040163.1">
    <property type="nucleotide sequence ID" value="NZ_WPNZ01000001.1"/>
</dbReference>
<gene>
    <name evidence="1" type="ORF">GPA10_01205</name>
</gene>
<organism evidence="1 2">
    <name type="scientific">Streptomyces typhae</name>
    <dbReference type="NCBI Taxonomy" id="2681492"/>
    <lineage>
        <taxon>Bacteria</taxon>
        <taxon>Bacillati</taxon>
        <taxon>Actinomycetota</taxon>
        <taxon>Actinomycetes</taxon>
        <taxon>Kitasatosporales</taxon>
        <taxon>Streptomycetaceae</taxon>
        <taxon>Streptomyces</taxon>
    </lineage>
</organism>
<reference evidence="1 2" key="1">
    <citation type="submission" date="2019-11" db="EMBL/GenBank/DDBJ databases">
        <title>Streptomyces typhae sp. nov., a novel endophytic actinomycete isolated from the root of cattail pollen (Typha angustifolia L.).</title>
        <authorList>
            <person name="Peng C."/>
        </authorList>
    </citation>
    <scope>NUCLEOTIDE SEQUENCE [LARGE SCALE GENOMIC DNA]</scope>
    <source>
        <strain evidence="2">p1417</strain>
    </source>
</reference>
<accession>A0A6L6WP23</accession>
<dbReference type="AlphaFoldDB" id="A0A6L6WP23"/>
<dbReference type="Proteomes" id="UP000483802">
    <property type="component" value="Unassembled WGS sequence"/>
</dbReference>